<evidence type="ECO:0000256" key="5">
    <source>
        <dbReference type="ARBA" id="ARBA00023136"/>
    </source>
</evidence>
<comment type="subcellular location">
    <subcellularLocation>
        <location evidence="1">Membrane</location>
        <topology evidence="1">Multi-pass membrane protein</topology>
    </subcellularLocation>
</comment>
<evidence type="ECO:0000313" key="9">
    <source>
        <dbReference type="EMBL" id="KAK0664512.1"/>
    </source>
</evidence>
<feature type="transmembrane region" description="Helical" evidence="7">
    <location>
        <begin position="385"/>
        <end position="406"/>
    </location>
</feature>
<reference evidence="9" key="1">
    <citation type="submission" date="2023-06" db="EMBL/GenBank/DDBJ databases">
        <title>Genome-scale phylogeny and comparative genomics of the fungal order Sordariales.</title>
        <authorList>
            <consortium name="Lawrence Berkeley National Laboratory"/>
            <person name="Hensen N."/>
            <person name="Bonometti L."/>
            <person name="Westerberg I."/>
            <person name="Brannstrom I.O."/>
            <person name="Guillou S."/>
            <person name="Cros-Aarteil S."/>
            <person name="Calhoun S."/>
            <person name="Haridas S."/>
            <person name="Kuo A."/>
            <person name="Mondo S."/>
            <person name="Pangilinan J."/>
            <person name="Riley R."/>
            <person name="Labutti K."/>
            <person name="Andreopoulos B."/>
            <person name="Lipzen A."/>
            <person name="Chen C."/>
            <person name="Yanf M."/>
            <person name="Daum C."/>
            <person name="Ng V."/>
            <person name="Clum A."/>
            <person name="Steindorff A."/>
            <person name="Ohm R."/>
            <person name="Martin F."/>
            <person name="Silar P."/>
            <person name="Natvig D."/>
            <person name="Lalanne C."/>
            <person name="Gautier V."/>
            <person name="Ament-Velasquez S.L."/>
            <person name="Kruys A."/>
            <person name="Hutchinson M.I."/>
            <person name="Powell A.J."/>
            <person name="Barry K."/>
            <person name="Miller A.N."/>
            <person name="Grigoriev I.V."/>
            <person name="Debuchy R."/>
            <person name="Gladieux P."/>
            <person name="Thoren M.H."/>
            <person name="Johannesson H."/>
        </authorList>
    </citation>
    <scope>NUCLEOTIDE SEQUENCE</scope>
    <source>
        <strain evidence="9">CBS 307.81</strain>
    </source>
</reference>
<keyword evidence="4 7" id="KW-1133">Transmembrane helix</keyword>
<comment type="similarity">
    <text evidence="2">Belongs to the major facilitator superfamily. TCR/Tet family.</text>
</comment>
<keyword evidence="3 7" id="KW-0812">Transmembrane</keyword>
<feature type="compositionally biased region" description="Polar residues" evidence="6">
    <location>
        <begin position="11"/>
        <end position="24"/>
    </location>
</feature>
<dbReference type="Proteomes" id="UP001174997">
    <property type="component" value="Unassembled WGS sequence"/>
</dbReference>
<dbReference type="PANTHER" id="PTHR23501">
    <property type="entry name" value="MAJOR FACILITATOR SUPERFAMILY"/>
    <property type="match status" value="1"/>
</dbReference>
<evidence type="ECO:0000259" key="8">
    <source>
        <dbReference type="PROSITE" id="PS50850"/>
    </source>
</evidence>
<keyword evidence="5 7" id="KW-0472">Membrane</keyword>
<evidence type="ECO:0000256" key="7">
    <source>
        <dbReference type="SAM" id="Phobius"/>
    </source>
</evidence>
<feature type="transmembrane region" description="Helical" evidence="7">
    <location>
        <begin position="455"/>
        <end position="476"/>
    </location>
</feature>
<feature type="region of interest" description="Disordered" evidence="6">
    <location>
        <begin position="1"/>
        <end position="52"/>
    </location>
</feature>
<dbReference type="SUPFAM" id="SSF103473">
    <property type="entry name" value="MFS general substrate transporter"/>
    <property type="match status" value="2"/>
</dbReference>
<dbReference type="FunFam" id="1.20.1720.10:FF:000014">
    <property type="entry name" value="MFS drug transporter, putative"/>
    <property type="match status" value="1"/>
</dbReference>
<evidence type="ECO:0000256" key="6">
    <source>
        <dbReference type="SAM" id="MobiDB-lite"/>
    </source>
</evidence>
<evidence type="ECO:0000256" key="2">
    <source>
        <dbReference type="ARBA" id="ARBA00007520"/>
    </source>
</evidence>
<name>A0AA40D7H8_9PEZI</name>
<evidence type="ECO:0000256" key="4">
    <source>
        <dbReference type="ARBA" id="ARBA00022989"/>
    </source>
</evidence>
<dbReference type="PANTHER" id="PTHR23501:SF102">
    <property type="entry name" value="DRUG TRANSPORTER, PUTATIVE (AFU_ORTHOLOGUE AFUA_3G08530)-RELATED"/>
    <property type="match status" value="1"/>
</dbReference>
<feature type="domain" description="Major facilitator superfamily (MFS) profile" evidence="8">
    <location>
        <begin position="62"/>
        <end position="553"/>
    </location>
</feature>
<dbReference type="InterPro" id="IPR036259">
    <property type="entry name" value="MFS_trans_sf"/>
</dbReference>
<dbReference type="PROSITE" id="PS50850">
    <property type="entry name" value="MFS"/>
    <property type="match status" value="1"/>
</dbReference>
<feature type="transmembrane region" description="Helical" evidence="7">
    <location>
        <begin position="184"/>
        <end position="208"/>
    </location>
</feature>
<feature type="compositionally biased region" description="Basic and acidic residues" evidence="6">
    <location>
        <begin position="567"/>
        <end position="584"/>
    </location>
</feature>
<dbReference type="Gene3D" id="1.20.1720.10">
    <property type="entry name" value="Multidrug resistance protein D"/>
    <property type="match status" value="1"/>
</dbReference>
<feature type="transmembrane region" description="Helical" evidence="7">
    <location>
        <begin position="152"/>
        <end position="172"/>
    </location>
</feature>
<proteinExistence type="inferred from homology"/>
<sequence length="594" mass="63474">MASYQADKNEVNSSASSHSPTRGPNETDHEMEDGSSPAKNDSDVQETPAEPPAHTTGKLVLILIALCLAVFLAAIDAVIITPALPTIAKELNASDAGFAWIGSAYLLTLSATAPFWSKVSDIFGRKPILIIANIIFLIGSLVAALANSLEMLIAARAVQGMGGGGLITLVEISVGDMFSQRERGLFYGIYGAVWAVATAVGPIIGGAFTEYVTWRWCFWFNLPFDGLSLIITILFLHIHNPKTPLVKGLKAIDWLGSALIVGATLMFLIGLESGGVSHPWSSAFVICLIVFGLVAYALFGFWQHFARYPVIPRRIFSSVARASTFGVVFCHGAGFIAPVFFLPLYFQAALGATPLQSGVWMLALAVSFTLSGIFMGIFIQRTGHYLWIIRGSMALFTLALGLMVTFDASRNWARIIIFQVLLAAGIGANMQTLVIAIQALVAPEDIAVATGTLNFIRNLATAISVVIGQVIFQGILATHSNELRDSGVPDDIVNHLVGGGAIAGSGLTVDFTDGQRATYSAAVADGLSKMWIFYTVLVAVGFLMTFGITKKELMTSHEVTKTGLEAEEAKRQKYQGGKEGERETAVNGQKAELA</sequence>
<feature type="transmembrane region" description="Helical" evidence="7">
    <location>
        <begin position="531"/>
        <end position="549"/>
    </location>
</feature>
<feature type="transmembrane region" description="Helical" evidence="7">
    <location>
        <begin position="59"/>
        <end position="84"/>
    </location>
</feature>
<feature type="transmembrane region" description="Helical" evidence="7">
    <location>
        <begin position="128"/>
        <end position="146"/>
    </location>
</feature>
<evidence type="ECO:0000256" key="1">
    <source>
        <dbReference type="ARBA" id="ARBA00004141"/>
    </source>
</evidence>
<dbReference type="AlphaFoldDB" id="A0AA40D7H8"/>
<comment type="caution">
    <text evidence="9">The sequence shown here is derived from an EMBL/GenBank/DDBJ whole genome shotgun (WGS) entry which is preliminary data.</text>
</comment>
<feature type="region of interest" description="Disordered" evidence="6">
    <location>
        <begin position="567"/>
        <end position="594"/>
    </location>
</feature>
<dbReference type="Pfam" id="PF07690">
    <property type="entry name" value="MFS_1"/>
    <property type="match status" value="1"/>
</dbReference>
<protein>
    <submittedName>
        <fullName evidence="9">MFS general substrate transporter</fullName>
    </submittedName>
</protein>
<feature type="transmembrane region" description="Helical" evidence="7">
    <location>
        <begin position="251"/>
        <end position="271"/>
    </location>
</feature>
<dbReference type="GO" id="GO:0022857">
    <property type="term" value="F:transmembrane transporter activity"/>
    <property type="evidence" value="ECO:0007669"/>
    <property type="project" value="InterPro"/>
</dbReference>
<evidence type="ECO:0000256" key="3">
    <source>
        <dbReference type="ARBA" id="ARBA00022692"/>
    </source>
</evidence>
<organism evidence="9 10">
    <name type="scientific">Cercophora samala</name>
    <dbReference type="NCBI Taxonomy" id="330535"/>
    <lineage>
        <taxon>Eukaryota</taxon>
        <taxon>Fungi</taxon>
        <taxon>Dikarya</taxon>
        <taxon>Ascomycota</taxon>
        <taxon>Pezizomycotina</taxon>
        <taxon>Sordariomycetes</taxon>
        <taxon>Sordariomycetidae</taxon>
        <taxon>Sordariales</taxon>
        <taxon>Lasiosphaeriaceae</taxon>
        <taxon>Cercophora</taxon>
    </lineage>
</organism>
<dbReference type="EMBL" id="JAULSY010000120">
    <property type="protein sequence ID" value="KAK0664512.1"/>
    <property type="molecule type" value="Genomic_DNA"/>
</dbReference>
<feature type="transmembrane region" description="Helical" evidence="7">
    <location>
        <begin position="283"/>
        <end position="302"/>
    </location>
</feature>
<dbReference type="InterPro" id="IPR020846">
    <property type="entry name" value="MFS_dom"/>
</dbReference>
<dbReference type="Gene3D" id="1.20.1250.20">
    <property type="entry name" value="MFS general substrate transporter like domains"/>
    <property type="match status" value="1"/>
</dbReference>
<feature type="transmembrane region" description="Helical" evidence="7">
    <location>
        <begin position="220"/>
        <end position="239"/>
    </location>
</feature>
<gene>
    <name evidence="9" type="ORF">QBC41DRAFT_380668</name>
</gene>
<feature type="transmembrane region" description="Helical" evidence="7">
    <location>
        <begin position="96"/>
        <end position="116"/>
    </location>
</feature>
<feature type="transmembrane region" description="Helical" evidence="7">
    <location>
        <begin position="323"/>
        <end position="346"/>
    </location>
</feature>
<dbReference type="CDD" id="cd17502">
    <property type="entry name" value="MFS_Azr1_MDR_like"/>
    <property type="match status" value="1"/>
</dbReference>
<evidence type="ECO:0000313" key="10">
    <source>
        <dbReference type="Proteomes" id="UP001174997"/>
    </source>
</evidence>
<dbReference type="GO" id="GO:0005886">
    <property type="term" value="C:plasma membrane"/>
    <property type="evidence" value="ECO:0007669"/>
    <property type="project" value="TreeGrafter"/>
</dbReference>
<accession>A0AA40D7H8</accession>
<dbReference type="PRINTS" id="PR01036">
    <property type="entry name" value="TCRTETB"/>
</dbReference>
<feature type="transmembrane region" description="Helical" evidence="7">
    <location>
        <begin position="358"/>
        <end position="378"/>
    </location>
</feature>
<keyword evidence="10" id="KW-1185">Reference proteome</keyword>
<feature type="transmembrane region" description="Helical" evidence="7">
    <location>
        <begin position="412"/>
        <end position="443"/>
    </location>
</feature>
<dbReference type="InterPro" id="IPR011701">
    <property type="entry name" value="MFS"/>
</dbReference>